<comment type="caution">
    <text evidence="3">The sequence shown here is derived from an EMBL/GenBank/DDBJ whole genome shotgun (WGS) entry which is preliminary data.</text>
</comment>
<dbReference type="Pfam" id="PF03548">
    <property type="entry name" value="LolA"/>
    <property type="match status" value="1"/>
</dbReference>
<dbReference type="AlphaFoldDB" id="A0A031GVP6"/>
<dbReference type="RefSeq" id="WP_034750377.1">
    <property type="nucleotide sequence ID" value="NZ_JFYR01000005.1"/>
</dbReference>
<dbReference type="InterPro" id="IPR004564">
    <property type="entry name" value="OM_lipoprot_carrier_LolA-like"/>
</dbReference>
<evidence type="ECO:0000313" key="4">
    <source>
        <dbReference type="Proteomes" id="UP000305681"/>
    </source>
</evidence>
<dbReference type="Gene3D" id="2.50.20.10">
    <property type="entry name" value="Lipoprotein localisation LolA/LolB/LppX"/>
    <property type="match status" value="1"/>
</dbReference>
<feature type="signal peptide" evidence="2">
    <location>
        <begin position="1"/>
        <end position="22"/>
    </location>
</feature>
<keyword evidence="3" id="KW-0449">Lipoprotein</keyword>
<dbReference type="eggNOG" id="COG2834">
    <property type="taxonomic scope" value="Bacteria"/>
</dbReference>
<feature type="chain" id="PRO_5043117232" evidence="2">
    <location>
        <begin position="23"/>
        <end position="203"/>
    </location>
</feature>
<dbReference type="CDD" id="cd16325">
    <property type="entry name" value="LolA"/>
    <property type="match status" value="1"/>
</dbReference>
<proteinExistence type="predicted"/>
<dbReference type="EMBL" id="VDGE01000007">
    <property type="protein sequence ID" value="TNC75681.1"/>
    <property type="molecule type" value="Genomic_DNA"/>
</dbReference>
<dbReference type="SUPFAM" id="SSF89392">
    <property type="entry name" value="Prokaryotic lipoproteins and lipoprotein localization factors"/>
    <property type="match status" value="1"/>
</dbReference>
<protein>
    <submittedName>
        <fullName evidence="3">Outer membrane lipoprotein carrier protein LolA</fullName>
    </submittedName>
</protein>
<dbReference type="InterPro" id="IPR029046">
    <property type="entry name" value="LolA/LolB/LppX"/>
</dbReference>
<dbReference type="OrthoDB" id="7025041at2"/>
<name>A0A031GVP6_9BURK</name>
<organism evidence="3 4">
    <name type="scientific">Janthinobacterium lividum</name>
    <dbReference type="NCBI Taxonomy" id="29581"/>
    <lineage>
        <taxon>Bacteria</taxon>
        <taxon>Pseudomonadati</taxon>
        <taxon>Pseudomonadota</taxon>
        <taxon>Betaproteobacteria</taxon>
        <taxon>Burkholderiales</taxon>
        <taxon>Oxalobacteraceae</taxon>
        <taxon>Janthinobacterium</taxon>
    </lineage>
</organism>
<reference evidence="3 4" key="1">
    <citation type="submission" date="2019-06" db="EMBL/GenBank/DDBJ databases">
        <title>Genome sequence of Janthinobacterium lividum UCD_MED1.</title>
        <authorList>
            <person name="De Leon M.E."/>
            <person name="Jospin G."/>
        </authorList>
    </citation>
    <scope>NUCLEOTIDE SEQUENCE [LARGE SCALE GENOMIC DNA]</scope>
    <source>
        <strain evidence="3 4">UCD_MED1</strain>
    </source>
</reference>
<evidence type="ECO:0000256" key="1">
    <source>
        <dbReference type="ARBA" id="ARBA00022729"/>
    </source>
</evidence>
<gene>
    <name evidence="3" type="ORF">FHI69_18880</name>
</gene>
<evidence type="ECO:0000313" key="3">
    <source>
        <dbReference type="EMBL" id="TNC75681.1"/>
    </source>
</evidence>
<dbReference type="Proteomes" id="UP000305681">
    <property type="component" value="Unassembled WGS sequence"/>
</dbReference>
<sequence>MKKQFKILLAGLCLLAMAPLHAAAPVAKIEAMLAKPQQLCGRFDQSKQLAGMKKALASNGRFCVVAGKGVLWRTLQPFPNTLRLTRDEIVHFQGERVAMRLDAKTEPVVKMINSVLFSLLAGDLAQLDTLFEVDGSIDGGTWQVALKARQPALAKAIGSIRLDGGAFVKNISISEASGDRTSIVFSAIETGPSAITAQEAALF</sequence>
<keyword evidence="1 2" id="KW-0732">Signal</keyword>
<evidence type="ECO:0000256" key="2">
    <source>
        <dbReference type="SAM" id="SignalP"/>
    </source>
</evidence>
<accession>A0A031GVP6</accession>